<organism evidence="1 2">
    <name type="scientific">Telmatocola sphagniphila</name>
    <dbReference type="NCBI Taxonomy" id="1123043"/>
    <lineage>
        <taxon>Bacteria</taxon>
        <taxon>Pseudomonadati</taxon>
        <taxon>Planctomycetota</taxon>
        <taxon>Planctomycetia</taxon>
        <taxon>Gemmatales</taxon>
        <taxon>Gemmataceae</taxon>
    </lineage>
</organism>
<reference evidence="1" key="1">
    <citation type="submission" date="2021-05" db="EMBL/GenBank/DDBJ databases">
        <title>Complete genome sequence of the cellulolytic planctomycete Telmatocola sphagniphila SP2T and characterization of the first cellulase from planctomycetes.</title>
        <authorList>
            <person name="Rakitin A.L."/>
            <person name="Beletsky A.V."/>
            <person name="Naumoff D.G."/>
            <person name="Kulichevskaya I.S."/>
            <person name="Mardanov A.V."/>
            <person name="Ravin N.V."/>
            <person name="Dedysh S.N."/>
        </authorList>
    </citation>
    <scope>NUCLEOTIDE SEQUENCE</scope>
    <source>
        <strain evidence="1">SP2T</strain>
    </source>
</reference>
<dbReference type="KEGG" id="tsph:KIH39_00095"/>
<dbReference type="EMBL" id="CP074694">
    <property type="protein sequence ID" value="QVL32355.1"/>
    <property type="molecule type" value="Genomic_DNA"/>
</dbReference>
<dbReference type="RefSeq" id="WP_213497230.1">
    <property type="nucleotide sequence ID" value="NZ_CP074694.1"/>
</dbReference>
<evidence type="ECO:0000313" key="2">
    <source>
        <dbReference type="Proteomes" id="UP000676194"/>
    </source>
</evidence>
<dbReference type="Proteomes" id="UP000676194">
    <property type="component" value="Chromosome"/>
</dbReference>
<gene>
    <name evidence="1" type="ORF">KIH39_00095</name>
</gene>
<keyword evidence="2" id="KW-1185">Reference proteome</keyword>
<evidence type="ECO:0000313" key="1">
    <source>
        <dbReference type="EMBL" id="QVL32355.1"/>
    </source>
</evidence>
<name>A0A8E6B584_9BACT</name>
<protein>
    <submittedName>
        <fullName evidence="1">Uncharacterized protein</fullName>
    </submittedName>
</protein>
<dbReference type="AlphaFoldDB" id="A0A8E6B584"/>
<proteinExistence type="predicted"/>
<sequence>MRICTCDKCDRDLTWPEQKAWACKFCFLYHSRECLQEAWDAHPLERKDDDSEPKPRRIALTQCDYLGKVIEKTDAGGIECSCQGKWLRRCRLHGECRLTQPSDVPDCASCDDNTLLPKNRRS</sequence>
<accession>A0A8E6B584</accession>